<name>A0A4R0XBY7_9BURK</name>
<dbReference type="InterPro" id="IPR029154">
    <property type="entry name" value="HIBADH-like_NADP-bd"/>
</dbReference>
<dbReference type="InterPro" id="IPR015815">
    <property type="entry name" value="HIBADH-related"/>
</dbReference>
<evidence type="ECO:0000313" key="6">
    <source>
        <dbReference type="EMBL" id="TCG07883.1"/>
    </source>
</evidence>
<dbReference type="Gene3D" id="3.40.50.720">
    <property type="entry name" value="NAD(P)-binding Rossmann-like Domain"/>
    <property type="match status" value="1"/>
</dbReference>
<dbReference type="SUPFAM" id="SSF48179">
    <property type="entry name" value="6-phosphogluconate dehydrogenase C-terminal domain-like"/>
    <property type="match status" value="1"/>
</dbReference>
<proteinExistence type="predicted"/>
<dbReference type="InterPro" id="IPR006115">
    <property type="entry name" value="6PGDH_NADP-bd"/>
</dbReference>
<reference evidence="6 7" key="1">
    <citation type="submission" date="2017-02" db="EMBL/GenBank/DDBJ databases">
        <title>Paraburkholderia sophoroidis sp. nov. and Paraburkholderia steynii sp. nov. rhizobial symbionts of the fynbos legume Hypocalyptus sophoroides.</title>
        <authorList>
            <person name="Steenkamp E.T."/>
            <person name="Beukes C.W."/>
            <person name="Van Zyl E."/>
            <person name="Avontuur J."/>
            <person name="Chan W.Y."/>
            <person name="Hassen A."/>
            <person name="Palmer M."/>
            <person name="Mthombeni L."/>
            <person name="Phalane F."/>
            <person name="Sereme K."/>
            <person name="Venter S.N."/>
        </authorList>
    </citation>
    <scope>NUCLEOTIDE SEQUENCE [LARGE SCALE GENOMIC DNA]</scope>
    <source>
        <strain evidence="6 7">HC1.1ba</strain>
    </source>
</reference>
<dbReference type="GO" id="GO:0051287">
    <property type="term" value="F:NAD binding"/>
    <property type="evidence" value="ECO:0007669"/>
    <property type="project" value="InterPro"/>
</dbReference>
<dbReference type="Proteomes" id="UP000294200">
    <property type="component" value="Unassembled WGS sequence"/>
</dbReference>
<dbReference type="InterPro" id="IPR036291">
    <property type="entry name" value="NAD(P)-bd_dom_sf"/>
</dbReference>
<dbReference type="PROSITE" id="PS00895">
    <property type="entry name" value="3_HYDROXYISOBUT_DH"/>
    <property type="match status" value="1"/>
</dbReference>
<dbReference type="InterPro" id="IPR013328">
    <property type="entry name" value="6PGD_dom2"/>
</dbReference>
<organism evidence="6 7">
    <name type="scientific">Paraburkholderia steynii</name>
    <dbReference type="NCBI Taxonomy" id="1245441"/>
    <lineage>
        <taxon>Bacteria</taxon>
        <taxon>Pseudomonadati</taxon>
        <taxon>Pseudomonadota</taxon>
        <taxon>Betaproteobacteria</taxon>
        <taxon>Burkholderiales</taxon>
        <taxon>Burkholderiaceae</taxon>
        <taxon>Paraburkholderia</taxon>
    </lineage>
</organism>
<comment type="caution">
    <text evidence="6">The sequence shown here is derived from an EMBL/GenBank/DDBJ whole genome shotgun (WGS) entry which is preliminary data.</text>
</comment>
<keyword evidence="2" id="KW-0520">NAD</keyword>
<evidence type="ECO:0000313" key="7">
    <source>
        <dbReference type="Proteomes" id="UP000294200"/>
    </source>
</evidence>
<dbReference type="GO" id="GO:0016616">
    <property type="term" value="F:oxidoreductase activity, acting on the CH-OH group of donors, NAD or NADP as acceptor"/>
    <property type="evidence" value="ECO:0007669"/>
    <property type="project" value="TreeGrafter"/>
</dbReference>
<dbReference type="GO" id="GO:0050661">
    <property type="term" value="F:NADP binding"/>
    <property type="evidence" value="ECO:0007669"/>
    <property type="project" value="InterPro"/>
</dbReference>
<feature type="domain" description="6-phosphogluconate dehydrogenase NADP-binding" evidence="4">
    <location>
        <begin position="15"/>
        <end position="179"/>
    </location>
</feature>
<dbReference type="GO" id="GO:0016054">
    <property type="term" value="P:organic acid catabolic process"/>
    <property type="evidence" value="ECO:0007669"/>
    <property type="project" value="UniProtKB-ARBA"/>
</dbReference>
<evidence type="ECO:0000259" key="5">
    <source>
        <dbReference type="Pfam" id="PF14833"/>
    </source>
</evidence>
<dbReference type="Pfam" id="PF14833">
    <property type="entry name" value="NAD_binding_11"/>
    <property type="match status" value="1"/>
</dbReference>
<feature type="domain" description="3-hydroxyisobutyrate dehydrogenase-like NAD-binding" evidence="5">
    <location>
        <begin position="186"/>
        <end position="305"/>
    </location>
</feature>
<dbReference type="Pfam" id="PF03446">
    <property type="entry name" value="NAD_binding_2"/>
    <property type="match status" value="1"/>
</dbReference>
<sequence length="315" mass="33043">MHGSTQPHRDVSSLKVGFIGLGMMGLPMVESLANRFDGELLAFDASPAPFDKLAAHPQWQKRLRQARSMTEFAACNVVITMLPNSTITNAVILGNQTSTGLATVLSTGAIVVDMGSSNPADTLTVSARLAEHGIDLVDAPVSGAVAKARTGTLTLMVGGPEAALERVRPILETMGSTIFPTGDVSSAHAMKALNNYVYAAGLLAASEALLIAHKLGLDPVRFTEVLNASSGRNVATETKLSQFIIPGTFAGGFALRLQSKDIATAAGLQHLAGISTPLLDLCASVWADAVQTLAPNADNTEIFRFLQQKNLPVNQ</sequence>
<dbReference type="PANTHER" id="PTHR22981">
    <property type="entry name" value="3-HYDROXYISOBUTYRATE DEHYDROGENASE-RELATED"/>
    <property type="match status" value="1"/>
</dbReference>
<keyword evidence="7" id="KW-1185">Reference proteome</keyword>
<dbReference type="InterPro" id="IPR008927">
    <property type="entry name" value="6-PGluconate_DH-like_C_sf"/>
</dbReference>
<evidence type="ECO:0000259" key="4">
    <source>
        <dbReference type="Pfam" id="PF03446"/>
    </source>
</evidence>
<dbReference type="AlphaFoldDB" id="A0A4R0XBY7"/>
<dbReference type="SUPFAM" id="SSF51735">
    <property type="entry name" value="NAD(P)-binding Rossmann-fold domains"/>
    <property type="match status" value="1"/>
</dbReference>
<dbReference type="PIRSF" id="PIRSF000103">
    <property type="entry name" value="HIBADH"/>
    <property type="match status" value="1"/>
</dbReference>
<evidence type="ECO:0000256" key="3">
    <source>
        <dbReference type="PIRSR" id="PIRSR000103-1"/>
    </source>
</evidence>
<keyword evidence="1" id="KW-0560">Oxidoreductase</keyword>
<protein>
    <submittedName>
        <fullName evidence="6">Oxidoreductase</fullName>
    </submittedName>
</protein>
<dbReference type="InterPro" id="IPR002204">
    <property type="entry name" value="3-OH-isobutyrate_DH-rel_CS"/>
</dbReference>
<dbReference type="Gene3D" id="1.10.1040.10">
    <property type="entry name" value="N-(1-d-carboxylethyl)-l-norvaline Dehydrogenase, domain 2"/>
    <property type="match status" value="1"/>
</dbReference>
<feature type="active site" evidence="3">
    <location>
        <position position="191"/>
    </location>
</feature>
<dbReference type="EMBL" id="MWML01000051">
    <property type="protein sequence ID" value="TCG07883.1"/>
    <property type="molecule type" value="Genomic_DNA"/>
</dbReference>
<evidence type="ECO:0000256" key="2">
    <source>
        <dbReference type="ARBA" id="ARBA00023027"/>
    </source>
</evidence>
<dbReference type="PANTHER" id="PTHR22981:SF7">
    <property type="entry name" value="3-HYDROXYISOBUTYRATE DEHYDROGENASE, MITOCHONDRIAL"/>
    <property type="match status" value="1"/>
</dbReference>
<gene>
    <name evidence="6" type="ORF">BZM27_16125</name>
</gene>
<evidence type="ECO:0000256" key="1">
    <source>
        <dbReference type="ARBA" id="ARBA00023002"/>
    </source>
</evidence>
<accession>A0A4R0XBY7</accession>